<comment type="caution">
    <text evidence="1">The sequence shown here is derived from an EMBL/GenBank/DDBJ whole genome shotgun (WGS) entry which is preliminary data.</text>
</comment>
<dbReference type="Proteomes" id="UP000326939">
    <property type="component" value="Chromosome 7"/>
</dbReference>
<accession>A0A5N5M1B9</accession>
<proteinExistence type="predicted"/>
<sequence>MRRMRKMDEITMHRKGHHPMEENAELISQAAIKEFASSFVKLGNINLIKYVMKVILGSGYKIDEFILTMENNSEHDVLSKKAKLGFDIKRAPSVVAFVEVLIRLYDWIPKLSNDQSQTEIHGEGNGLDWCFCDPAWNSEDCDPSTVDSLGSLWDMN</sequence>
<dbReference type="AlphaFoldDB" id="A0A5N5M1B9"/>
<gene>
    <name evidence="1" type="ORF">DKX38_011382</name>
</gene>
<evidence type="ECO:0000313" key="2">
    <source>
        <dbReference type="Proteomes" id="UP000326939"/>
    </source>
</evidence>
<evidence type="ECO:0000313" key="1">
    <source>
        <dbReference type="EMBL" id="KAB5547976.1"/>
    </source>
</evidence>
<dbReference type="EMBL" id="VDCV01000007">
    <property type="protein sequence ID" value="KAB5547976.1"/>
    <property type="molecule type" value="Genomic_DNA"/>
</dbReference>
<protein>
    <submittedName>
        <fullName evidence="1">Uncharacterized protein</fullName>
    </submittedName>
</protein>
<keyword evidence="2" id="KW-1185">Reference proteome</keyword>
<organism evidence="1 2">
    <name type="scientific">Salix brachista</name>
    <dbReference type="NCBI Taxonomy" id="2182728"/>
    <lineage>
        <taxon>Eukaryota</taxon>
        <taxon>Viridiplantae</taxon>
        <taxon>Streptophyta</taxon>
        <taxon>Embryophyta</taxon>
        <taxon>Tracheophyta</taxon>
        <taxon>Spermatophyta</taxon>
        <taxon>Magnoliopsida</taxon>
        <taxon>eudicotyledons</taxon>
        <taxon>Gunneridae</taxon>
        <taxon>Pentapetalae</taxon>
        <taxon>rosids</taxon>
        <taxon>fabids</taxon>
        <taxon>Malpighiales</taxon>
        <taxon>Salicaceae</taxon>
        <taxon>Saliceae</taxon>
        <taxon>Salix</taxon>
    </lineage>
</organism>
<name>A0A5N5M1B9_9ROSI</name>
<reference evidence="2" key="1">
    <citation type="journal article" date="2019" name="Gigascience">
        <title>De novo genome assembly of the endangered Acer yangbiense, a plant species with extremely small populations endemic to Yunnan Province, China.</title>
        <authorList>
            <person name="Yang J."/>
            <person name="Wariss H.M."/>
            <person name="Tao L."/>
            <person name="Zhang R."/>
            <person name="Yun Q."/>
            <person name="Hollingsworth P."/>
            <person name="Dao Z."/>
            <person name="Luo G."/>
            <person name="Guo H."/>
            <person name="Ma Y."/>
            <person name="Sun W."/>
        </authorList>
    </citation>
    <scope>NUCLEOTIDE SEQUENCE [LARGE SCALE GENOMIC DNA]</scope>
    <source>
        <strain evidence="2">cv. br00</strain>
    </source>
</reference>